<feature type="region of interest" description="Disordered" evidence="1">
    <location>
        <begin position="106"/>
        <end position="136"/>
    </location>
</feature>
<dbReference type="Proteomes" id="UP000287374">
    <property type="component" value="Unassembled WGS sequence"/>
</dbReference>
<keyword evidence="6" id="KW-1185">Reference proteome</keyword>
<evidence type="ECO:0000313" key="2">
    <source>
        <dbReference type="EMBL" id="PWY56523.1"/>
    </source>
</evidence>
<proteinExistence type="predicted"/>
<evidence type="ECO:0000313" key="3">
    <source>
        <dbReference type="EMBL" id="PWY57120.1"/>
    </source>
</evidence>
<sequence>MFEWLKSAFKKAESNDGVSDITHLKQQKETSNYKESQSTWVYIWNMTAQGPGHAAIQIGGSKPKMNEEDPGEYISIHPNSIPSMGPTVVLPLPAHLATTLAEDMESEAISRGKSNINDFDSRPNLSTENPEPLPPDQTFKIENLDTEAMLNHIHKIEDTVQTGKTSYQLFPNINLNGFFKDMPSFINQDPIDVEINRRLSSKYAESDNQTTNCSVLVSDILDSGGKHIVKSKLPWGISPNGLSDSLNKGP</sequence>
<gene>
    <name evidence="3" type="ORF">DGG96_02085</name>
    <name evidence="2" type="ORF">DGG96_07105</name>
    <name evidence="4" type="ORF">ELY20_04590</name>
</gene>
<dbReference type="RefSeq" id="WP_110141367.1">
    <property type="nucleotide sequence ID" value="NZ_QHJG01000003.1"/>
</dbReference>
<name>A0A317U3G5_9GAMM</name>
<evidence type="ECO:0000313" key="4">
    <source>
        <dbReference type="EMBL" id="RUR25040.1"/>
    </source>
</evidence>
<dbReference type="OrthoDB" id="5637541at2"/>
<protein>
    <submittedName>
        <fullName evidence="2">Uncharacterized protein</fullName>
    </submittedName>
</protein>
<accession>A0A317U3G5</accession>
<evidence type="ECO:0000313" key="6">
    <source>
        <dbReference type="Proteomes" id="UP000287374"/>
    </source>
</evidence>
<dbReference type="Proteomes" id="UP000247152">
    <property type="component" value="Unassembled WGS sequence"/>
</dbReference>
<dbReference type="AlphaFoldDB" id="A0A317U3G5"/>
<reference evidence="4 6" key="2">
    <citation type="submission" date="2018-12" db="EMBL/GenBank/DDBJ databases">
        <title>Legionella sp,whole genome shotgun sequence.</title>
        <authorList>
            <person name="Wu H."/>
        </authorList>
    </citation>
    <scope>NUCLEOTIDE SEQUENCE [LARGE SCALE GENOMIC DNA]</scope>
    <source>
        <strain evidence="4">Km489</strain>
        <strain evidence="6">km489</strain>
    </source>
</reference>
<reference evidence="2 5" key="1">
    <citation type="submission" date="2018-05" db="EMBL/GenBank/DDBJ databases">
        <title>Legionella qingyii sp.nov., whole genome shotgun sequence.</title>
        <authorList>
            <person name="Wu H."/>
            <person name="Zhu Q."/>
            <person name="Hu C."/>
        </authorList>
    </citation>
    <scope>NUCLEOTIDE SEQUENCE [LARGE SCALE GENOMIC DNA]</scope>
    <source>
        <strain evidence="2 5">HEB18</strain>
    </source>
</reference>
<dbReference type="EMBL" id="QHJG01000008">
    <property type="protein sequence ID" value="PWY56523.1"/>
    <property type="molecule type" value="Genomic_DNA"/>
</dbReference>
<evidence type="ECO:0000313" key="5">
    <source>
        <dbReference type="Proteomes" id="UP000247152"/>
    </source>
</evidence>
<dbReference type="EMBL" id="QHJG01000003">
    <property type="protein sequence ID" value="PWY57120.1"/>
    <property type="molecule type" value="Genomic_DNA"/>
</dbReference>
<organism evidence="2 5">
    <name type="scientific">Legionella qingyii</name>
    <dbReference type="NCBI Taxonomy" id="2184757"/>
    <lineage>
        <taxon>Bacteria</taxon>
        <taxon>Pseudomonadati</taxon>
        <taxon>Pseudomonadota</taxon>
        <taxon>Gammaproteobacteria</taxon>
        <taxon>Legionellales</taxon>
        <taxon>Legionellaceae</taxon>
        <taxon>Legionella</taxon>
    </lineage>
</organism>
<feature type="compositionally biased region" description="Polar residues" evidence="1">
    <location>
        <begin position="112"/>
        <end position="129"/>
    </location>
</feature>
<comment type="caution">
    <text evidence="2">The sequence shown here is derived from an EMBL/GenBank/DDBJ whole genome shotgun (WGS) entry which is preliminary data.</text>
</comment>
<evidence type="ECO:0000256" key="1">
    <source>
        <dbReference type="SAM" id="MobiDB-lite"/>
    </source>
</evidence>
<dbReference type="EMBL" id="RZGX01000004">
    <property type="protein sequence ID" value="RUR25040.1"/>
    <property type="molecule type" value="Genomic_DNA"/>
</dbReference>